<dbReference type="Proteomes" id="UP000593601">
    <property type="component" value="Chromosome"/>
</dbReference>
<organism evidence="1 2">
    <name type="scientific">Blautia liquoris</name>
    <dbReference type="NCBI Taxonomy" id="2779518"/>
    <lineage>
        <taxon>Bacteria</taxon>
        <taxon>Bacillati</taxon>
        <taxon>Bacillota</taxon>
        <taxon>Clostridia</taxon>
        <taxon>Lachnospirales</taxon>
        <taxon>Lachnospiraceae</taxon>
        <taxon>Blautia</taxon>
    </lineage>
</organism>
<dbReference type="Pfam" id="PF14199">
    <property type="entry name" value="DUF4317"/>
    <property type="match status" value="1"/>
</dbReference>
<dbReference type="InterPro" id="IPR025466">
    <property type="entry name" value="DUF4317"/>
</dbReference>
<dbReference type="EMBL" id="CP063304">
    <property type="protein sequence ID" value="QOV20831.1"/>
    <property type="molecule type" value="Genomic_DNA"/>
</dbReference>
<keyword evidence="2" id="KW-1185">Reference proteome</keyword>
<protein>
    <submittedName>
        <fullName evidence="1">DUF4317 domain-containing protein</fullName>
    </submittedName>
</protein>
<accession>A0A7M2RL81</accession>
<dbReference type="AlphaFoldDB" id="A0A7M2RL81"/>
<dbReference type="KEGG" id="bliq:INP51_07935"/>
<proteinExistence type="predicted"/>
<sequence>MNKKDISEIKKLFTPTHCAITRICGCYVDAEKNQRMKMKDAFLSLPEEEMFKYFNIFRKTLSGSIGKNIINMEFPLDQEMEGGTQEFLLKLRDSELKSDELVEEFYQKVMDTYIYGENYYIILIHGAYDIPGRASDNLDMDDASDYVYNFILCSICPVKLSKPGLCYNSKTNHMENRIQDWLVDTPDIGFLFPALDDRTPDIHNLLYHAKNPEVLQSDIIDQLLGCQTPLSAKTQKETFQTLIEETLDNTCDFETVMNIHENLGTLIDERKDDPEPLTLDKQEVKKLFADSGVENEKLDEFDIHYEEVAEEDASFVASNLTNAKNYEIKTPDVIIKVAPDKTQLIESRMIDGVPYIMIEASDQIEINGIMVRTPRDNDIQD</sequence>
<evidence type="ECO:0000313" key="2">
    <source>
        <dbReference type="Proteomes" id="UP000593601"/>
    </source>
</evidence>
<name>A0A7M2RL81_9FIRM</name>
<dbReference type="RefSeq" id="WP_193737145.1">
    <property type="nucleotide sequence ID" value="NZ_CP063304.1"/>
</dbReference>
<gene>
    <name evidence="1" type="ORF">INP51_07935</name>
</gene>
<evidence type="ECO:0000313" key="1">
    <source>
        <dbReference type="EMBL" id="QOV20831.1"/>
    </source>
</evidence>
<reference evidence="1 2" key="1">
    <citation type="submission" date="2020-10" db="EMBL/GenBank/DDBJ databases">
        <title>Blautia liquoris sp.nov., isolated from the mud in a fermentation cellar used for the production of Chinese strong-flavoured liquor.</title>
        <authorList>
            <person name="Lu L."/>
        </authorList>
    </citation>
    <scope>NUCLEOTIDE SEQUENCE [LARGE SCALE GENOMIC DNA]</scope>
    <source>
        <strain evidence="1 2">LZLJ-3</strain>
    </source>
</reference>